<dbReference type="RefSeq" id="XP_047766701.1">
    <property type="nucleotide sequence ID" value="XM_047908720.1"/>
</dbReference>
<gene>
    <name evidence="3" type="ORF">CLAFUR5_09572</name>
</gene>
<dbReference type="OrthoDB" id="10067381at2759"/>
<dbReference type="PANTHER" id="PTHR31977">
    <property type="entry name" value="UPF0696 PROTEIN C11ORF68"/>
    <property type="match status" value="1"/>
</dbReference>
<proteinExistence type="inferred from homology"/>
<sequence>MVVSMAADQFVDGDGHISDDSDFYGDKGVRQKMEKNASRPLKRCFEPPIHPSAFKKIKSVEPREKPAVPVSSPPEPKCEPPSQQDVLSFLKSRPQLQSLDKTHKKSLDRPKQEGARTVAGERTPDFVSVDRATDREDEWRSNETIDALLRRVPVADPATARVGPWLWVHSAKVPYKQAKANRDPANMTPFSMGGEAFDLLEACSVQRAAIERQTPGKEEGTITRKMGPYRDQLEIDLLKLAVESSVTYGKWMFFPSKQDLPDYWRTIAIATSEGKLGPTSKVGTYDDDEPSTLICVYTYDFSDTDDVRRVLNELNDLGLVARNGRPIHYKCDAYTYLGITSSNPYKLKASLYSSKELLQNEVKALKDGSVARLKKRNRKMDEFYDLVEGDDIS</sequence>
<protein>
    <recommendedName>
        <fullName evidence="5">DUF1917-domain-containing protein</fullName>
    </recommendedName>
</protein>
<evidence type="ECO:0000313" key="4">
    <source>
        <dbReference type="Proteomes" id="UP000756132"/>
    </source>
</evidence>
<keyword evidence="4" id="KW-1185">Reference proteome</keyword>
<dbReference type="SUPFAM" id="SSF55418">
    <property type="entry name" value="eIF4e-like"/>
    <property type="match status" value="1"/>
</dbReference>
<name>A0A9Q8PGY4_PASFU</name>
<dbReference type="Pfam" id="PF08939">
    <property type="entry name" value="Bles03"/>
    <property type="match status" value="1"/>
</dbReference>
<dbReference type="KEGG" id="ffu:CLAFUR5_09572"/>
<accession>A0A9Q8PGY4</accession>
<comment type="similarity">
    <text evidence="1">Belongs to the UPF0696 family.</text>
</comment>
<evidence type="ECO:0000256" key="2">
    <source>
        <dbReference type="SAM" id="MobiDB-lite"/>
    </source>
</evidence>
<organism evidence="3 4">
    <name type="scientific">Passalora fulva</name>
    <name type="common">Tomato leaf mold</name>
    <name type="synonym">Cladosporium fulvum</name>
    <dbReference type="NCBI Taxonomy" id="5499"/>
    <lineage>
        <taxon>Eukaryota</taxon>
        <taxon>Fungi</taxon>
        <taxon>Dikarya</taxon>
        <taxon>Ascomycota</taxon>
        <taxon>Pezizomycotina</taxon>
        <taxon>Dothideomycetes</taxon>
        <taxon>Dothideomycetidae</taxon>
        <taxon>Mycosphaerellales</taxon>
        <taxon>Mycosphaerellaceae</taxon>
        <taxon>Fulvia</taxon>
    </lineage>
</organism>
<evidence type="ECO:0008006" key="5">
    <source>
        <dbReference type="Google" id="ProtNLM"/>
    </source>
</evidence>
<feature type="compositionally biased region" description="Basic and acidic residues" evidence="2">
    <location>
        <begin position="105"/>
        <end position="114"/>
    </location>
</feature>
<dbReference type="InterPro" id="IPR015034">
    <property type="entry name" value="Bles03"/>
</dbReference>
<dbReference type="PANTHER" id="PTHR31977:SF1">
    <property type="entry name" value="UPF0696 PROTEIN C11ORF68"/>
    <property type="match status" value="1"/>
</dbReference>
<feature type="region of interest" description="Disordered" evidence="2">
    <location>
        <begin position="12"/>
        <end position="121"/>
    </location>
</feature>
<dbReference type="Proteomes" id="UP000756132">
    <property type="component" value="Chromosome 9"/>
</dbReference>
<evidence type="ECO:0000256" key="1">
    <source>
        <dbReference type="ARBA" id="ARBA00010568"/>
    </source>
</evidence>
<dbReference type="GeneID" id="71989450"/>
<reference evidence="3" key="2">
    <citation type="journal article" date="2022" name="Microb. Genom.">
        <title>A chromosome-scale genome assembly of the tomato pathogen Cladosporium fulvum reveals a compartmentalized genome architecture and the presence of a dispensable chromosome.</title>
        <authorList>
            <person name="Zaccaron A.Z."/>
            <person name="Chen L.H."/>
            <person name="Samaras A."/>
            <person name="Stergiopoulos I."/>
        </authorList>
    </citation>
    <scope>NUCLEOTIDE SEQUENCE</scope>
    <source>
        <strain evidence="3">Race5_Kim</strain>
    </source>
</reference>
<reference evidence="3" key="1">
    <citation type="submission" date="2021-12" db="EMBL/GenBank/DDBJ databases">
        <authorList>
            <person name="Zaccaron A."/>
            <person name="Stergiopoulos I."/>
        </authorList>
    </citation>
    <scope>NUCLEOTIDE SEQUENCE</scope>
    <source>
        <strain evidence="3">Race5_Kim</strain>
    </source>
</reference>
<feature type="compositionally biased region" description="Basic and acidic residues" evidence="2">
    <location>
        <begin position="13"/>
        <end position="37"/>
    </location>
</feature>
<dbReference type="AlphaFoldDB" id="A0A9Q8PGY4"/>
<dbReference type="EMBL" id="CP090171">
    <property type="protein sequence ID" value="UJO22335.1"/>
    <property type="molecule type" value="Genomic_DNA"/>
</dbReference>
<dbReference type="Gene3D" id="3.30.760.10">
    <property type="entry name" value="RNA Cap, Translation Initiation Factor Eif4e"/>
    <property type="match status" value="1"/>
</dbReference>
<dbReference type="InterPro" id="IPR023398">
    <property type="entry name" value="TIF_eIF4e-like"/>
</dbReference>
<evidence type="ECO:0000313" key="3">
    <source>
        <dbReference type="EMBL" id="UJO22335.1"/>
    </source>
</evidence>